<proteinExistence type="predicted"/>
<feature type="transmembrane region" description="Helical" evidence="1">
    <location>
        <begin position="43"/>
        <end position="67"/>
    </location>
</feature>
<comment type="caution">
    <text evidence="2">The sequence shown here is derived from an EMBL/GenBank/DDBJ whole genome shotgun (WGS) entry which is preliminary data.</text>
</comment>
<sequence length="473" mass="53495">MVRKRSSLLEVWEATQVELQGTYSTERVVDLAKYIRTTTWVRAVVVVVVIPVPCLVVTLFIDLLPLANPSEGIKANKLFLVREFYCFVVMTFLAIHQFRTEVRTVLKYPTIRVVRDTLIVSALTVAAVYGVISWIGFPVPFTTLVVAPAWLTLTVIPMGIQWGEDLLRNPKAVTMLIDMAKLWICDVLLAFIYPPYYYIFASLSNTAQMAFTLLLPVIKIFMRNLFARAVGHLGDETPGLVIFNADVFGSLFVAYCMQSSPSFWATMELMLVDIGLMGLSLRDIERARKGLGELEHKVDDSYLWSSHQGAVGYISLAGRMPTTIERASILLEREPQSHADASRSSQLLELKRVLLDAEQEREGPKLATKETSRTSITTLVKDFRKAFGESGRIHPTANSPEVKGIVKEVKEDVRATESRTLSVQDRLKYTRKVRRLLYMAEFLLLLNYVEVIIPLVFKDKKKTLYSCWSAPEL</sequence>
<name>A0A6G0QNI7_9STRA</name>
<protein>
    <submittedName>
        <fullName evidence="2">Uncharacterized protein</fullName>
    </submittedName>
</protein>
<evidence type="ECO:0000313" key="2">
    <source>
        <dbReference type="EMBL" id="KAE9295391.1"/>
    </source>
</evidence>
<feature type="transmembrane region" description="Helical" evidence="1">
    <location>
        <begin position="79"/>
        <end position="96"/>
    </location>
</feature>
<keyword evidence="1" id="KW-1133">Transmembrane helix</keyword>
<evidence type="ECO:0000256" key="1">
    <source>
        <dbReference type="SAM" id="Phobius"/>
    </source>
</evidence>
<gene>
    <name evidence="2" type="ORF">PF008_g24276</name>
</gene>
<accession>A0A6G0QNI7</accession>
<organism evidence="2 3">
    <name type="scientific">Phytophthora fragariae</name>
    <dbReference type="NCBI Taxonomy" id="53985"/>
    <lineage>
        <taxon>Eukaryota</taxon>
        <taxon>Sar</taxon>
        <taxon>Stramenopiles</taxon>
        <taxon>Oomycota</taxon>
        <taxon>Peronosporomycetes</taxon>
        <taxon>Peronosporales</taxon>
        <taxon>Peronosporaceae</taxon>
        <taxon>Phytophthora</taxon>
    </lineage>
</organism>
<feature type="transmembrane region" description="Helical" evidence="1">
    <location>
        <begin position="436"/>
        <end position="457"/>
    </location>
</feature>
<dbReference type="EMBL" id="QXFY01002572">
    <property type="protein sequence ID" value="KAE9295391.1"/>
    <property type="molecule type" value="Genomic_DNA"/>
</dbReference>
<keyword evidence="1" id="KW-0812">Transmembrane</keyword>
<keyword evidence="1" id="KW-0472">Membrane</keyword>
<dbReference type="AlphaFoldDB" id="A0A6G0QNI7"/>
<feature type="transmembrane region" description="Helical" evidence="1">
    <location>
        <begin position="199"/>
        <end position="218"/>
    </location>
</feature>
<reference evidence="2 3" key="1">
    <citation type="submission" date="2018-09" db="EMBL/GenBank/DDBJ databases">
        <title>Genomic investigation of the strawberry pathogen Phytophthora fragariae indicates pathogenicity is determined by transcriptional variation in three key races.</title>
        <authorList>
            <person name="Adams T.M."/>
            <person name="Armitage A.D."/>
            <person name="Sobczyk M.K."/>
            <person name="Bates H.J."/>
            <person name="Dunwell J.M."/>
            <person name="Nellist C.F."/>
            <person name="Harrison R.J."/>
        </authorList>
    </citation>
    <scope>NUCLEOTIDE SEQUENCE [LARGE SCALE GENOMIC DNA]</scope>
    <source>
        <strain evidence="2 3">NOV-77</strain>
    </source>
</reference>
<feature type="transmembrane region" description="Helical" evidence="1">
    <location>
        <begin position="117"/>
        <end position="135"/>
    </location>
</feature>
<evidence type="ECO:0000313" key="3">
    <source>
        <dbReference type="Proteomes" id="UP000486351"/>
    </source>
</evidence>
<dbReference type="Proteomes" id="UP000486351">
    <property type="component" value="Unassembled WGS sequence"/>
</dbReference>